<proteinExistence type="predicted"/>
<dbReference type="EMBL" id="CABIJS010000377">
    <property type="protein sequence ID" value="VUZ50612.1"/>
    <property type="molecule type" value="Genomic_DNA"/>
</dbReference>
<keyword evidence="2" id="KW-1185">Reference proteome</keyword>
<dbReference type="Proteomes" id="UP000321570">
    <property type="component" value="Unassembled WGS sequence"/>
</dbReference>
<accession>A0A564YTM4</accession>
<sequence length="163" mass="19340">FDFQNPANDKIIKIDCPNVIVDFKSGQIFYQNEYDLSVYNMETQGKSYFRREGKEPQKKIVNFTKNDKYLFSLTKCNTMQIWDQKKSELIQETEPLKLMDVKCCKMVFIDSSQHLCCVLIEKKALKRPYALSDYFECRMFSISVREEICDIIAKFLSEERLYA</sequence>
<evidence type="ECO:0000313" key="2">
    <source>
        <dbReference type="Proteomes" id="UP000321570"/>
    </source>
</evidence>
<protein>
    <submittedName>
        <fullName evidence="1">Uncharacterized protein</fullName>
    </submittedName>
</protein>
<gene>
    <name evidence="1" type="ORF">WMSIL1_LOCUS9406</name>
</gene>
<reference evidence="1 2" key="1">
    <citation type="submission" date="2019-07" db="EMBL/GenBank/DDBJ databases">
        <authorList>
            <person name="Jastrzebski P J."/>
            <person name="Paukszto L."/>
            <person name="Jastrzebski P J."/>
        </authorList>
    </citation>
    <scope>NUCLEOTIDE SEQUENCE [LARGE SCALE GENOMIC DNA]</scope>
    <source>
        <strain evidence="1 2">WMS-il1</strain>
    </source>
</reference>
<feature type="non-terminal residue" evidence="1">
    <location>
        <position position="163"/>
    </location>
</feature>
<evidence type="ECO:0000313" key="1">
    <source>
        <dbReference type="EMBL" id="VUZ50612.1"/>
    </source>
</evidence>
<name>A0A564YTM4_HYMDI</name>
<dbReference type="AlphaFoldDB" id="A0A564YTM4"/>
<feature type="non-terminal residue" evidence="1">
    <location>
        <position position="1"/>
    </location>
</feature>
<organism evidence="1 2">
    <name type="scientific">Hymenolepis diminuta</name>
    <name type="common">Rat tapeworm</name>
    <dbReference type="NCBI Taxonomy" id="6216"/>
    <lineage>
        <taxon>Eukaryota</taxon>
        <taxon>Metazoa</taxon>
        <taxon>Spiralia</taxon>
        <taxon>Lophotrochozoa</taxon>
        <taxon>Platyhelminthes</taxon>
        <taxon>Cestoda</taxon>
        <taxon>Eucestoda</taxon>
        <taxon>Cyclophyllidea</taxon>
        <taxon>Hymenolepididae</taxon>
        <taxon>Hymenolepis</taxon>
    </lineage>
</organism>